<dbReference type="Pfam" id="PF18962">
    <property type="entry name" value="Por_Secre_tail"/>
    <property type="match status" value="1"/>
</dbReference>
<dbReference type="EMBL" id="PTJC01000005">
    <property type="protein sequence ID" value="PPK88585.1"/>
    <property type="molecule type" value="Genomic_DNA"/>
</dbReference>
<dbReference type="OrthoDB" id="9813840at2"/>
<comment type="caution">
    <text evidence="3">The sequence shown here is derived from an EMBL/GenBank/DDBJ whole genome shotgun (WGS) entry which is preliminary data.</text>
</comment>
<evidence type="ECO:0000259" key="2">
    <source>
        <dbReference type="PROSITE" id="PS50825"/>
    </source>
</evidence>
<dbReference type="PANTHER" id="PTHR24273:SF32">
    <property type="entry name" value="HYALIN"/>
    <property type="match status" value="1"/>
</dbReference>
<evidence type="ECO:0000313" key="4">
    <source>
        <dbReference type="Proteomes" id="UP000237662"/>
    </source>
</evidence>
<dbReference type="InterPro" id="IPR011889">
    <property type="entry name" value="Liste_lipo_26"/>
</dbReference>
<feature type="domain" description="HYR" evidence="2">
    <location>
        <begin position="572"/>
        <end position="651"/>
    </location>
</feature>
<dbReference type="Pfam" id="PF02494">
    <property type="entry name" value="HYR"/>
    <property type="match status" value="2"/>
</dbReference>
<gene>
    <name evidence="3" type="ORF">CLV84_1554</name>
</gene>
<evidence type="ECO:0000256" key="1">
    <source>
        <dbReference type="ARBA" id="ARBA00022737"/>
    </source>
</evidence>
<dbReference type="InterPro" id="IPR003410">
    <property type="entry name" value="HYR_dom"/>
</dbReference>
<dbReference type="NCBIfam" id="TIGR02167">
    <property type="entry name" value="Liste_lipo_26"/>
    <property type="match status" value="4"/>
</dbReference>
<name>A0A2S6IAS6_9BACT</name>
<reference evidence="3 4" key="1">
    <citation type="submission" date="2018-02" db="EMBL/GenBank/DDBJ databases">
        <title>Genomic Encyclopedia of Archaeal and Bacterial Type Strains, Phase II (KMG-II): from individual species to whole genera.</title>
        <authorList>
            <person name="Goeker M."/>
        </authorList>
    </citation>
    <scope>NUCLEOTIDE SEQUENCE [LARGE SCALE GENOMIC DNA]</scope>
    <source>
        <strain evidence="3 4">DSM 29526</strain>
    </source>
</reference>
<accession>A0A2S6IAS6</accession>
<dbReference type="RefSeq" id="WP_104419124.1">
    <property type="nucleotide sequence ID" value="NZ_PTJC01000005.1"/>
</dbReference>
<dbReference type="Proteomes" id="UP000237662">
    <property type="component" value="Unassembled WGS sequence"/>
</dbReference>
<organism evidence="3 4">
    <name type="scientific">Neolewinella xylanilytica</name>
    <dbReference type="NCBI Taxonomy" id="1514080"/>
    <lineage>
        <taxon>Bacteria</taxon>
        <taxon>Pseudomonadati</taxon>
        <taxon>Bacteroidota</taxon>
        <taxon>Saprospiria</taxon>
        <taxon>Saprospirales</taxon>
        <taxon>Lewinellaceae</taxon>
        <taxon>Neolewinella</taxon>
    </lineage>
</organism>
<keyword evidence="4" id="KW-1185">Reference proteome</keyword>
<keyword evidence="1" id="KW-0677">Repeat</keyword>
<dbReference type="PANTHER" id="PTHR24273">
    <property type="entry name" value="FI04643P-RELATED"/>
    <property type="match status" value="1"/>
</dbReference>
<protein>
    <submittedName>
        <fullName evidence="3">Putative secreted protein (Por secretion system target)</fullName>
    </submittedName>
</protein>
<dbReference type="AlphaFoldDB" id="A0A2S6IAS6"/>
<evidence type="ECO:0000313" key="3">
    <source>
        <dbReference type="EMBL" id="PPK88585.1"/>
    </source>
</evidence>
<dbReference type="NCBIfam" id="TIGR04183">
    <property type="entry name" value="Por_Secre_tail"/>
    <property type="match status" value="1"/>
</dbReference>
<feature type="domain" description="HYR" evidence="2">
    <location>
        <begin position="728"/>
        <end position="808"/>
    </location>
</feature>
<dbReference type="InterPro" id="IPR025667">
    <property type="entry name" value="SprB_repeat"/>
</dbReference>
<proteinExistence type="predicted"/>
<sequence length="1048" mass="113739">MRITLHKLVRVGASALFGVFFLFSAAPLVALQQLPFVTTWKTDNPGHSNPTSITVPTAGPGYLYDVDWNNDGIYDTTGVTGSISHNYGKAGIYTIRIRGAFPQIKFDGGGDAAKLLKVLSWGDIEWRSMEGAFSGCTNMLLLATDAPDLSQVTSMRNMFRGCEQLNAHLNDWNTSHVTNMSGMFAGASTFNQPLDNWDVSHVTDFSEMFLDAHNFDQKLKSWDTGSVTDMRQMFAFATNFNQELQQWNTASVTTMRGLFRSARQFNREIGTWNTASVTDMSRMFEDASEFNRDIGSWDVSSVVTMARMFYSSKAFDRHIGSWNTARVTTMTDMFRYTLAFNKDIGSWDMSSVTDIAGMFYSAKAFNQDVSGWDVSNVTKMNGTFAWTTEFNHDLSGWDVSSVTDMTEMFWGSKFDQDLQSWDVSQVTNMSDLFAKGQLSQENYDELLQQWVQLDLQPNVRLDVGQTTFCAGAEARTALMLEHGWTIFDGGSANLPPTPVCRDITVFLDANGSVTIRPDTLDGGSFDHCGETELQFSASRTVFDCSDIGQVEVVLTVKDRDGNAESCTATVTVEDAPAAIYKLPKNVTVAADVDGCKARVFWTPPTTNCRSTLTATHRSGDLFPVGTTVVSYMATEGAGEPIVASFVVTVTTNLQVGKLETAAVSCRSASDGHAEVTVSGGRLPYHYDWQASGAGGYGDERIANGLPVGPISLTVRDAIGCEVKATDTIDSSPLTVRNLPTDIVATTNTDDCRAVVSWIPPTFSCDAGTVTSNYVSGDTFPVGSTSVVYTYTDERGERLSSGFLVTVRSDLRLVVEEIVMPSCFAGQDGEVLVTASGGRAPFSYDWDADGTGDFDDAAIASGLAAAQYDVRVKDSTGCVASGTVRLSEPEALVVSAVPVTTEGGERTIDLSITGGTAPFQPLWSGIGIAGHDDAEDIRVTANGTFEVVVTDGGGCTAATQVTVSDLPEICKKMDFDVFPNPTTGEFAVKFEQCAYPVPITVYDSFGRHIAVTTSEDLSTDLDFSNLAKGLYYLRVDGRYEVTTRTVLVR</sequence>
<dbReference type="InterPro" id="IPR005046">
    <property type="entry name" value="DUF285"/>
</dbReference>
<dbReference type="Pfam" id="PF13573">
    <property type="entry name" value="SprB"/>
    <property type="match status" value="2"/>
</dbReference>
<dbReference type="PROSITE" id="PS50825">
    <property type="entry name" value="HYR"/>
    <property type="match status" value="2"/>
</dbReference>
<dbReference type="InterPro" id="IPR026444">
    <property type="entry name" value="Secre_tail"/>
</dbReference>
<dbReference type="Pfam" id="PF03382">
    <property type="entry name" value="DUF285"/>
    <property type="match status" value="1"/>
</dbReference>